<keyword evidence="1" id="KW-0472">Membrane</keyword>
<keyword evidence="1" id="KW-1133">Transmembrane helix</keyword>
<keyword evidence="1" id="KW-0812">Transmembrane</keyword>
<sequence length="72" mass="8219">METYLIIGAVSSFIIGICQVLKLGLLIRLRQHKKLHPEATIKEIESFEKNTKSINYFLIGKINNSEKSSELQ</sequence>
<accession>A0A917LKY2</accession>
<proteinExistence type="predicted"/>
<gene>
    <name evidence="2" type="ORF">GCM10010976_06830</name>
</gene>
<reference evidence="2" key="2">
    <citation type="submission" date="2020-09" db="EMBL/GenBank/DDBJ databases">
        <authorList>
            <person name="Sun Q."/>
            <person name="Zhou Y."/>
        </authorList>
    </citation>
    <scope>NUCLEOTIDE SEQUENCE</scope>
    <source>
        <strain evidence="2">CGMCC 1.12751</strain>
    </source>
</reference>
<keyword evidence="3" id="KW-1185">Reference proteome</keyword>
<dbReference type="EMBL" id="BMFQ01000001">
    <property type="protein sequence ID" value="GGG37755.1"/>
    <property type="molecule type" value="Genomic_DNA"/>
</dbReference>
<protein>
    <submittedName>
        <fullName evidence="2">Uncharacterized protein</fullName>
    </submittedName>
</protein>
<dbReference type="AlphaFoldDB" id="A0A917LKY2"/>
<evidence type="ECO:0000256" key="1">
    <source>
        <dbReference type="SAM" id="Phobius"/>
    </source>
</evidence>
<reference evidence="2" key="1">
    <citation type="journal article" date="2014" name="Int. J. Syst. Evol. Microbiol.">
        <title>Complete genome sequence of Corynebacterium casei LMG S-19264T (=DSM 44701T), isolated from a smear-ripened cheese.</title>
        <authorList>
            <consortium name="US DOE Joint Genome Institute (JGI-PGF)"/>
            <person name="Walter F."/>
            <person name="Albersmeier A."/>
            <person name="Kalinowski J."/>
            <person name="Ruckert C."/>
        </authorList>
    </citation>
    <scope>NUCLEOTIDE SEQUENCE</scope>
    <source>
        <strain evidence="2">CGMCC 1.12751</strain>
    </source>
</reference>
<dbReference type="RefSeq" id="WP_188461867.1">
    <property type="nucleotide sequence ID" value="NZ_BMFQ01000001.1"/>
</dbReference>
<dbReference type="Proteomes" id="UP000625976">
    <property type="component" value="Unassembled WGS sequence"/>
</dbReference>
<name>A0A917LKY2_9FLAO</name>
<evidence type="ECO:0000313" key="2">
    <source>
        <dbReference type="EMBL" id="GGG37755.1"/>
    </source>
</evidence>
<comment type="caution">
    <text evidence="2">The sequence shown here is derived from an EMBL/GenBank/DDBJ whole genome shotgun (WGS) entry which is preliminary data.</text>
</comment>
<evidence type="ECO:0000313" key="3">
    <source>
        <dbReference type="Proteomes" id="UP000625976"/>
    </source>
</evidence>
<feature type="transmembrane region" description="Helical" evidence="1">
    <location>
        <begin position="6"/>
        <end position="27"/>
    </location>
</feature>
<organism evidence="2 3">
    <name type="scientific">Bizionia arctica</name>
    <dbReference type="NCBI Taxonomy" id="1495645"/>
    <lineage>
        <taxon>Bacteria</taxon>
        <taxon>Pseudomonadati</taxon>
        <taxon>Bacteroidota</taxon>
        <taxon>Flavobacteriia</taxon>
        <taxon>Flavobacteriales</taxon>
        <taxon>Flavobacteriaceae</taxon>
        <taxon>Bizionia</taxon>
    </lineage>
</organism>